<dbReference type="InterPro" id="IPR035996">
    <property type="entry name" value="4pyrrol_Methylase_sf"/>
</dbReference>
<dbReference type="GO" id="GO:0009236">
    <property type="term" value="P:cobalamin biosynthetic process"/>
    <property type="evidence" value="ECO:0007669"/>
    <property type="project" value="UniProtKB-KW"/>
</dbReference>
<dbReference type="PANTHER" id="PTHR45790">
    <property type="entry name" value="SIROHEME SYNTHASE-RELATED"/>
    <property type="match status" value="1"/>
</dbReference>
<evidence type="ECO:0000256" key="1">
    <source>
        <dbReference type="ARBA" id="ARBA00005879"/>
    </source>
</evidence>
<proteinExistence type="inferred from homology"/>
<dbReference type="InterPro" id="IPR006366">
    <property type="entry name" value="CobA/CysG_C"/>
</dbReference>
<dbReference type="Gene3D" id="3.30.950.10">
    <property type="entry name" value="Methyltransferase, Cobalt-precorrin-4 Transmethylase, Domain 2"/>
    <property type="match status" value="1"/>
</dbReference>
<comment type="pathway">
    <text evidence="8">Porphyrin-containing compound metabolism; siroheme biosynthesis; precorrin-2 from uroporphyrinogen III: step 1/1.</text>
</comment>
<dbReference type="EMBL" id="CP017476">
    <property type="protein sequence ID" value="AOW14326.1"/>
    <property type="molecule type" value="Genomic_DNA"/>
</dbReference>
<keyword evidence="4 10" id="KW-0489">Methyltransferase</keyword>
<dbReference type="InterPro" id="IPR014776">
    <property type="entry name" value="4pyrrole_Mease_sub2"/>
</dbReference>
<dbReference type="GO" id="GO:0019354">
    <property type="term" value="P:siroheme biosynthetic process"/>
    <property type="evidence" value="ECO:0007669"/>
    <property type="project" value="UniProtKB-UniPathway"/>
</dbReference>
<dbReference type="GO" id="GO:0004851">
    <property type="term" value="F:uroporphyrin-III C-methyltransferase activity"/>
    <property type="evidence" value="ECO:0007669"/>
    <property type="project" value="UniProtKB-EC"/>
</dbReference>
<comment type="similarity">
    <text evidence="1 10">Belongs to the precorrin methyltransferase family.</text>
</comment>
<dbReference type="InterPro" id="IPR000878">
    <property type="entry name" value="4pyrrol_Mease"/>
</dbReference>
<feature type="domain" description="Tetrapyrrole methylase" evidence="12">
    <location>
        <begin position="28"/>
        <end position="238"/>
    </location>
</feature>
<dbReference type="STRING" id="1763535.LPB072_17255"/>
<dbReference type="RefSeq" id="WP_066085910.1">
    <property type="nucleotide sequence ID" value="NZ_CP017476.1"/>
</dbReference>
<dbReference type="KEGG" id="hyl:LPB072_17255"/>
<dbReference type="FunFam" id="3.30.950.10:FF:000001">
    <property type="entry name" value="Siroheme synthase"/>
    <property type="match status" value="1"/>
</dbReference>
<evidence type="ECO:0000256" key="9">
    <source>
        <dbReference type="ARBA" id="ARBA00060548"/>
    </source>
</evidence>
<evidence type="ECO:0000256" key="2">
    <source>
        <dbReference type="ARBA" id="ARBA00012162"/>
    </source>
</evidence>
<evidence type="ECO:0000256" key="7">
    <source>
        <dbReference type="ARBA" id="ARBA00023244"/>
    </source>
</evidence>
<evidence type="ECO:0000313" key="13">
    <source>
        <dbReference type="EMBL" id="AOW14326.1"/>
    </source>
</evidence>
<dbReference type="GO" id="GO:0032259">
    <property type="term" value="P:methylation"/>
    <property type="evidence" value="ECO:0007669"/>
    <property type="project" value="UniProtKB-KW"/>
</dbReference>
<evidence type="ECO:0000256" key="11">
    <source>
        <dbReference type="SAM" id="MobiDB-lite"/>
    </source>
</evidence>
<evidence type="ECO:0000256" key="5">
    <source>
        <dbReference type="ARBA" id="ARBA00022679"/>
    </source>
</evidence>
<dbReference type="CDD" id="cd11642">
    <property type="entry name" value="SUMT"/>
    <property type="match status" value="1"/>
</dbReference>
<dbReference type="Pfam" id="PF00590">
    <property type="entry name" value="TP_methylase"/>
    <property type="match status" value="1"/>
</dbReference>
<evidence type="ECO:0000256" key="6">
    <source>
        <dbReference type="ARBA" id="ARBA00022691"/>
    </source>
</evidence>
<dbReference type="InterPro" id="IPR003043">
    <property type="entry name" value="Uropor_MeTrfase_CS"/>
</dbReference>
<dbReference type="PROSITE" id="PS00839">
    <property type="entry name" value="SUMT_1"/>
    <property type="match status" value="1"/>
</dbReference>
<evidence type="ECO:0000313" key="15">
    <source>
        <dbReference type="Proteomes" id="UP000185657"/>
    </source>
</evidence>
<dbReference type="NCBIfam" id="TIGR01469">
    <property type="entry name" value="cobA_cysG_Cterm"/>
    <property type="match status" value="1"/>
</dbReference>
<reference evidence="14 15" key="1">
    <citation type="submission" date="2016-02" db="EMBL/GenBank/DDBJ databases">
        <title>Draft genome sequence of Hydrogenophaga sp. LPB0072.</title>
        <authorList>
            <person name="Shin S.-K."/>
            <person name="Yi H."/>
        </authorList>
    </citation>
    <scope>NUCLEOTIDE SEQUENCE [LARGE SCALE GENOMIC DNA]</scope>
    <source>
        <strain evidence="14 15">LPB0072</strain>
    </source>
</reference>
<evidence type="ECO:0000256" key="8">
    <source>
        <dbReference type="ARBA" id="ARBA00025705"/>
    </source>
</evidence>
<keyword evidence="5 10" id="KW-0808">Transferase</keyword>
<protein>
    <recommendedName>
        <fullName evidence="2">uroporphyrinogen-III C-methyltransferase</fullName>
        <ecNumber evidence="2">2.1.1.107</ecNumber>
    </recommendedName>
</protein>
<dbReference type="OrthoDB" id="9815856at2"/>
<dbReference type="Proteomes" id="UP000185680">
    <property type="component" value="Chromosome"/>
</dbReference>
<evidence type="ECO:0000313" key="16">
    <source>
        <dbReference type="Proteomes" id="UP000185680"/>
    </source>
</evidence>
<dbReference type="EC" id="2.1.1.107" evidence="2"/>
<dbReference type="PANTHER" id="PTHR45790:SF1">
    <property type="entry name" value="SIROHEME SYNTHASE"/>
    <property type="match status" value="1"/>
</dbReference>
<keyword evidence="7" id="KW-0627">Porphyrin biosynthesis</keyword>
<gene>
    <name evidence="13" type="ORF">LPB072_17255</name>
    <name evidence="14" type="ORF">LPB72_03780</name>
</gene>
<keyword evidence="6" id="KW-0949">S-adenosyl-L-methionine</keyword>
<comment type="pathway">
    <text evidence="9">Cofactor biosynthesis; adenosylcobalamin biosynthesis; precorrin-2 from uroporphyrinogen III: step 1/1.</text>
</comment>
<keyword evidence="15" id="KW-1185">Reference proteome</keyword>
<evidence type="ECO:0000313" key="14">
    <source>
        <dbReference type="EMBL" id="OAD43652.1"/>
    </source>
</evidence>
<evidence type="ECO:0000256" key="10">
    <source>
        <dbReference type="RuleBase" id="RU003960"/>
    </source>
</evidence>
<name>A0A163CMG0_9BURK</name>
<organism evidence="13 16">
    <name type="scientific">Hydrogenophaga crassostreae</name>
    <dbReference type="NCBI Taxonomy" id="1763535"/>
    <lineage>
        <taxon>Bacteria</taxon>
        <taxon>Pseudomonadati</taxon>
        <taxon>Pseudomonadota</taxon>
        <taxon>Betaproteobacteria</taxon>
        <taxon>Burkholderiales</taxon>
        <taxon>Comamonadaceae</taxon>
        <taxon>Hydrogenophaga</taxon>
    </lineage>
</organism>
<sequence length="279" mass="29819">MSVMEPSHWLTPGWSENEPGFDGPPAAVTLVGAGPGDPELLTIKAMRALQAAKLVLYDHLVSPGVLDMLPPDADRVYVGKESSRHTLPQTDIIELMVRLARSGRPVLRLKGGDGYIFGRGGEEAQALAAAGVPFTVVPGLTAAQGAAASVGIPLTHRDHACSLVLSTGHMRENRVLDMDWEMLARPRQTVVLYMGVNNLPEICAQLIAHGLPENTPAALVERATQPEERCITGTLANLPDLAKEHRVKPPALIMVGAVVALRAELMPSQHAEQRLATTT</sequence>
<dbReference type="EMBL" id="LVWD01000003">
    <property type="protein sequence ID" value="OAD43652.1"/>
    <property type="molecule type" value="Genomic_DNA"/>
</dbReference>
<dbReference type="Gene3D" id="3.40.1010.10">
    <property type="entry name" value="Cobalt-precorrin-4 Transmethylase, Domain 1"/>
    <property type="match status" value="1"/>
</dbReference>
<dbReference type="NCBIfam" id="NF004790">
    <property type="entry name" value="PRK06136.1"/>
    <property type="match status" value="1"/>
</dbReference>
<accession>A0A163CMG0</accession>
<dbReference type="FunFam" id="3.40.1010.10:FF:000001">
    <property type="entry name" value="Siroheme synthase"/>
    <property type="match status" value="1"/>
</dbReference>
<reference evidence="13 16" key="2">
    <citation type="submission" date="2016-10" db="EMBL/GenBank/DDBJ databases">
        <title>Hydorgenophaga sp. LPB0072 isolated from gastropod.</title>
        <authorList>
            <person name="Kim E."/>
            <person name="Yi H."/>
        </authorList>
    </citation>
    <scope>NUCLEOTIDE SEQUENCE [LARGE SCALE GENOMIC DNA]</scope>
    <source>
        <strain evidence="13 16">LPB0072</strain>
    </source>
</reference>
<keyword evidence="3" id="KW-0169">Cobalamin biosynthesis</keyword>
<dbReference type="AlphaFoldDB" id="A0A163CMG0"/>
<dbReference type="InterPro" id="IPR014777">
    <property type="entry name" value="4pyrrole_Mease_sub1"/>
</dbReference>
<dbReference type="PROSITE" id="PS00840">
    <property type="entry name" value="SUMT_2"/>
    <property type="match status" value="1"/>
</dbReference>
<dbReference type="Proteomes" id="UP000185657">
    <property type="component" value="Unassembled WGS sequence"/>
</dbReference>
<feature type="region of interest" description="Disordered" evidence="11">
    <location>
        <begin position="1"/>
        <end position="22"/>
    </location>
</feature>
<dbReference type="InterPro" id="IPR050161">
    <property type="entry name" value="Siro_Cobalamin_biosynth"/>
</dbReference>
<dbReference type="SUPFAM" id="SSF53790">
    <property type="entry name" value="Tetrapyrrole methylase"/>
    <property type="match status" value="1"/>
</dbReference>
<evidence type="ECO:0000256" key="4">
    <source>
        <dbReference type="ARBA" id="ARBA00022603"/>
    </source>
</evidence>
<dbReference type="UniPathway" id="UPA00262">
    <property type="reaction ID" value="UER00211"/>
</dbReference>
<evidence type="ECO:0000256" key="3">
    <source>
        <dbReference type="ARBA" id="ARBA00022573"/>
    </source>
</evidence>
<evidence type="ECO:0000259" key="12">
    <source>
        <dbReference type="Pfam" id="PF00590"/>
    </source>
</evidence>